<evidence type="ECO:0000313" key="3">
    <source>
        <dbReference type="Proteomes" id="UP000230000"/>
    </source>
</evidence>
<reference evidence="2 3" key="1">
    <citation type="submission" date="2017-11" db="EMBL/GenBank/DDBJ databases">
        <title>Genomic Encyclopedia of Archaeal and Bacterial Type Strains, Phase II (KMG-II): From Individual Species to Whole Genera.</title>
        <authorList>
            <person name="Goeker M."/>
        </authorList>
    </citation>
    <scope>NUCLEOTIDE SEQUENCE [LARGE SCALE GENOMIC DNA]</scope>
    <source>
        <strain evidence="2 3">DSM 27268</strain>
    </source>
</reference>
<evidence type="ECO:0000256" key="1">
    <source>
        <dbReference type="SAM" id="Phobius"/>
    </source>
</evidence>
<proteinExistence type="predicted"/>
<dbReference type="OrthoDB" id="678810at2"/>
<name>A0A2M9CUD2_9BACT</name>
<keyword evidence="3" id="KW-1185">Reference proteome</keyword>
<keyword evidence="1" id="KW-0472">Membrane</keyword>
<dbReference type="RefSeq" id="WP_100314081.1">
    <property type="nucleotide sequence ID" value="NZ_PGFG01000001.1"/>
</dbReference>
<comment type="caution">
    <text evidence="2">The sequence shown here is derived from an EMBL/GenBank/DDBJ whole genome shotgun (WGS) entry which is preliminary data.</text>
</comment>
<protein>
    <submittedName>
        <fullName evidence="2">Uncharacterized protein</fullName>
    </submittedName>
</protein>
<feature type="transmembrane region" description="Helical" evidence="1">
    <location>
        <begin position="7"/>
        <end position="29"/>
    </location>
</feature>
<dbReference type="Proteomes" id="UP000230000">
    <property type="component" value="Unassembled WGS sequence"/>
</dbReference>
<dbReference type="AlphaFoldDB" id="A0A2M9CUD2"/>
<organism evidence="2 3">
    <name type="scientific">Thermoflavifilum aggregans</name>
    <dbReference type="NCBI Taxonomy" id="454188"/>
    <lineage>
        <taxon>Bacteria</taxon>
        <taxon>Pseudomonadati</taxon>
        <taxon>Bacteroidota</taxon>
        <taxon>Chitinophagia</taxon>
        <taxon>Chitinophagales</taxon>
        <taxon>Chitinophagaceae</taxon>
        <taxon>Thermoflavifilum</taxon>
    </lineage>
</organism>
<feature type="transmembrane region" description="Helical" evidence="1">
    <location>
        <begin position="49"/>
        <end position="70"/>
    </location>
</feature>
<accession>A0A2M9CUD2</accession>
<dbReference type="EMBL" id="PGFG01000001">
    <property type="protein sequence ID" value="PJJ75479.1"/>
    <property type="molecule type" value="Genomic_DNA"/>
</dbReference>
<gene>
    <name evidence="2" type="ORF">BXY57_1058</name>
</gene>
<keyword evidence="1" id="KW-0812">Transmembrane</keyword>
<keyword evidence="1" id="KW-1133">Transmembrane helix</keyword>
<evidence type="ECO:0000313" key="2">
    <source>
        <dbReference type="EMBL" id="PJJ75479.1"/>
    </source>
</evidence>
<sequence>MHEDHCISIWFFIGSLLTVYGFIIVIASLPAVFSAAAQPHVVLAQLHAGLWWGAALLLLGIFYVITYWPAKKDQQHSES</sequence>